<organism evidence="1 2">
    <name type="scientific">Angiostrongylus cantonensis</name>
    <name type="common">Rat lungworm</name>
    <dbReference type="NCBI Taxonomy" id="6313"/>
    <lineage>
        <taxon>Eukaryota</taxon>
        <taxon>Metazoa</taxon>
        <taxon>Ecdysozoa</taxon>
        <taxon>Nematoda</taxon>
        <taxon>Chromadorea</taxon>
        <taxon>Rhabditida</taxon>
        <taxon>Rhabditina</taxon>
        <taxon>Rhabditomorpha</taxon>
        <taxon>Strongyloidea</taxon>
        <taxon>Metastrongylidae</taxon>
        <taxon>Angiostrongylus</taxon>
    </lineage>
</organism>
<proteinExistence type="predicted"/>
<evidence type="ECO:0000313" key="2">
    <source>
        <dbReference type="WBParaSite" id="ACAC_0000144801-mRNA-1"/>
    </source>
</evidence>
<sequence length="68" mass="7218">MVRGRLRALLGCTAYVRPLLASSGCGAVAIMICIEQMIVVEGDGHLESSAVRRLLSTTSVGVVTLKRM</sequence>
<evidence type="ECO:0000313" key="1">
    <source>
        <dbReference type="Proteomes" id="UP000035642"/>
    </source>
</evidence>
<dbReference type="Proteomes" id="UP000035642">
    <property type="component" value="Unassembled WGS sequence"/>
</dbReference>
<keyword evidence="1" id="KW-1185">Reference proteome</keyword>
<protein>
    <submittedName>
        <fullName evidence="2">Secreted protein</fullName>
    </submittedName>
</protein>
<name>A0A0K0CVR1_ANGCA</name>
<dbReference type="WBParaSite" id="ACAC_0000144801-mRNA-1">
    <property type="protein sequence ID" value="ACAC_0000144801-mRNA-1"/>
    <property type="gene ID" value="ACAC_0000144801"/>
</dbReference>
<accession>A0A0K0CVR1</accession>
<dbReference type="AlphaFoldDB" id="A0A0K0CVR1"/>
<reference evidence="2" key="2">
    <citation type="submission" date="2017-02" db="UniProtKB">
        <authorList>
            <consortium name="WormBaseParasite"/>
        </authorList>
    </citation>
    <scope>IDENTIFICATION</scope>
</reference>
<reference evidence="1" key="1">
    <citation type="submission" date="2012-09" db="EMBL/GenBank/DDBJ databases">
        <authorList>
            <person name="Martin A.A."/>
        </authorList>
    </citation>
    <scope>NUCLEOTIDE SEQUENCE</scope>
</reference>